<dbReference type="InterPro" id="IPR011199">
    <property type="entry name" value="Bacillithiol_biosynth_BshC"/>
</dbReference>
<organism evidence="4">
    <name type="scientific">marine metagenome</name>
    <dbReference type="NCBI Taxonomy" id="408172"/>
    <lineage>
        <taxon>unclassified sequences</taxon>
        <taxon>metagenomes</taxon>
        <taxon>ecological metagenomes</taxon>
    </lineage>
</organism>
<dbReference type="InterPro" id="IPR055398">
    <property type="entry name" value="Rossmann-like_BshC"/>
</dbReference>
<dbReference type="PIRSF" id="PIRSF012535">
    <property type="entry name" value="UCP012535"/>
    <property type="match status" value="1"/>
</dbReference>
<dbReference type="EMBL" id="UINC01017851">
    <property type="protein sequence ID" value="SVA74462.1"/>
    <property type="molecule type" value="Genomic_DNA"/>
</dbReference>
<reference evidence="4" key="1">
    <citation type="submission" date="2018-05" db="EMBL/GenBank/DDBJ databases">
        <authorList>
            <person name="Lanie J.A."/>
            <person name="Ng W.-L."/>
            <person name="Kazmierczak K.M."/>
            <person name="Andrzejewski T.M."/>
            <person name="Davidsen T.M."/>
            <person name="Wayne K.J."/>
            <person name="Tettelin H."/>
            <person name="Glass J.I."/>
            <person name="Rusch D."/>
            <person name="Podicherti R."/>
            <person name="Tsui H.-C.T."/>
            <person name="Winkler M.E."/>
        </authorList>
    </citation>
    <scope>NUCLEOTIDE SEQUENCE</scope>
</reference>
<evidence type="ECO:0008006" key="5">
    <source>
        <dbReference type="Google" id="ProtNLM"/>
    </source>
</evidence>
<keyword evidence="1" id="KW-0436">Ligase</keyword>
<feature type="non-terminal residue" evidence="4">
    <location>
        <position position="1"/>
    </location>
</feature>
<dbReference type="InterPro" id="IPR055399">
    <property type="entry name" value="CC_BshC"/>
</dbReference>
<dbReference type="NCBIfam" id="TIGR03998">
    <property type="entry name" value="thiol_BshC"/>
    <property type="match status" value="1"/>
</dbReference>
<sequence>VQHSIDIGRFPWIRRLAVDYALNYSSLAPFFAGDPSTPEAWRKAITHRHNLRPPSAFTEVLAAQQQSRGAPPEALAATEKLGQPDTVAIVTGQQAGLFGGPLFTLLKAVTAIKLARRLSQEQSVPVVAVFWVDAEDHDWNEVASCAVLDADCQVRRVVAEPPPGAGEMPVGSLKLGDGASTAIDAIANALPPSEFTATIINDLRRTYQSGTTMSKAFSLWLETVLGAEGLILFDSSDPAAKPFVRTLFEQELRNTQTAALATEAGKQLVARGYHAQVTPHPESVALFQVDGARHSIRRSNNRFTVGNAPVELNVLLNTLDQHPEQFSPNVLLRPLVQDTLFPTVCYVPGPNELAYLAQLRNIYELFEVPMPLIYPRDSATLLDSTGARFLKRNNLSLEALQPQDEAALNQLLKAQLPEAVRQSIDDARRAIQTRIDTIIETVPAVDSTLVGAARSTLSRMDHDLTALHKKILKAAKRNDATLRRQFVCTQTQAFPGGHPQERVLGFVGFVNRLGPTLVEGLLNEFPLDPRNHALITP</sequence>
<feature type="domain" description="Bacillithiol biosynthesis BshC C-terminal coiled-coil" evidence="3">
    <location>
        <begin position="379"/>
        <end position="528"/>
    </location>
</feature>
<protein>
    <recommendedName>
        <fullName evidence="5">Bacillithiol biosynthesis cysteine-adding enzyme BshC</fullName>
    </recommendedName>
</protein>
<evidence type="ECO:0000313" key="4">
    <source>
        <dbReference type="EMBL" id="SVA74462.1"/>
    </source>
</evidence>
<gene>
    <name evidence="4" type="ORF">METZ01_LOCUS127316</name>
</gene>
<dbReference type="Pfam" id="PF24850">
    <property type="entry name" value="CC_BshC"/>
    <property type="match status" value="1"/>
</dbReference>
<dbReference type="AlphaFoldDB" id="A0A381YD00"/>
<accession>A0A381YD00</accession>
<dbReference type="GO" id="GO:0016874">
    <property type="term" value="F:ligase activity"/>
    <property type="evidence" value="ECO:0007669"/>
    <property type="project" value="UniProtKB-KW"/>
</dbReference>
<dbReference type="HAMAP" id="MF_01867">
    <property type="entry name" value="BshC"/>
    <property type="match status" value="1"/>
</dbReference>
<evidence type="ECO:0000256" key="1">
    <source>
        <dbReference type="ARBA" id="ARBA00022598"/>
    </source>
</evidence>
<name>A0A381YD00_9ZZZZ</name>
<evidence type="ECO:0000259" key="3">
    <source>
        <dbReference type="Pfam" id="PF24850"/>
    </source>
</evidence>
<evidence type="ECO:0000259" key="2">
    <source>
        <dbReference type="Pfam" id="PF10079"/>
    </source>
</evidence>
<feature type="domain" description="Bacillithiol biosynthesis BshC N-terminal Rossmann-like" evidence="2">
    <location>
        <begin position="14"/>
        <end position="376"/>
    </location>
</feature>
<proteinExistence type="inferred from homology"/>
<dbReference type="Pfam" id="PF10079">
    <property type="entry name" value="Rossmann-like_BshC"/>
    <property type="match status" value="1"/>
</dbReference>